<dbReference type="Gene3D" id="3.40.960.10">
    <property type="entry name" value="VSR Endonuclease"/>
    <property type="match status" value="1"/>
</dbReference>
<accession>A0ABQ1FAH1</accession>
<dbReference type="GO" id="GO:0004386">
    <property type="term" value="F:helicase activity"/>
    <property type="evidence" value="ECO:0007669"/>
    <property type="project" value="UniProtKB-KW"/>
</dbReference>
<reference evidence="10" key="1">
    <citation type="journal article" date="2019" name="Int. J. Syst. Evol. Microbiol.">
        <title>The Global Catalogue of Microorganisms (GCM) 10K type strain sequencing project: providing services to taxonomists for standard genome sequencing and annotation.</title>
        <authorList>
            <consortium name="The Broad Institute Genomics Platform"/>
            <consortium name="The Broad Institute Genome Sequencing Center for Infectious Disease"/>
            <person name="Wu L."/>
            <person name="Ma J."/>
        </authorList>
    </citation>
    <scope>NUCLEOTIDE SEQUENCE [LARGE SCALE GENOMIC DNA]</scope>
    <source>
        <strain evidence="10">CGMCC 1.15043</strain>
    </source>
</reference>
<protein>
    <submittedName>
        <fullName evidence="9">DNA helicase</fullName>
    </submittedName>
</protein>
<proteinExistence type="inferred from homology"/>
<dbReference type="CDD" id="cd17934">
    <property type="entry name" value="DEXXQc_Upf1-like"/>
    <property type="match status" value="1"/>
</dbReference>
<dbReference type="Gene3D" id="3.40.50.300">
    <property type="entry name" value="P-loop containing nucleotide triphosphate hydrolases"/>
    <property type="match status" value="2"/>
</dbReference>
<comment type="caution">
    <text evidence="9">The sequence shown here is derived from an EMBL/GenBank/DDBJ whole genome shotgun (WGS) entry which is preliminary data.</text>
</comment>
<dbReference type="InterPro" id="IPR050534">
    <property type="entry name" value="Coronavir_polyprotein_1ab"/>
</dbReference>
<keyword evidence="10" id="KW-1185">Reference proteome</keyword>
<evidence type="ECO:0000256" key="2">
    <source>
        <dbReference type="ARBA" id="ARBA00022741"/>
    </source>
</evidence>
<evidence type="ECO:0000313" key="10">
    <source>
        <dbReference type="Proteomes" id="UP000615455"/>
    </source>
</evidence>
<keyword evidence="3" id="KW-0378">Hydrolase</keyword>
<evidence type="ECO:0000256" key="4">
    <source>
        <dbReference type="ARBA" id="ARBA00022806"/>
    </source>
</evidence>
<dbReference type="SUPFAM" id="SSF52540">
    <property type="entry name" value="P-loop containing nucleoside triphosphate hydrolases"/>
    <property type="match status" value="2"/>
</dbReference>
<keyword evidence="4 9" id="KW-0347">Helicase</keyword>
<sequence>MDPDKYLVLINEEDKTSEVESFKPEGSKVKVKYQGGKEYAFNKQNVVLLENPILVDVDEKLLFYRNNQLFNSKVMLIFGETAKIIFKAGHSQLFDYKFIKVDSSKNQRSKIQELLEYWTDISKYTNTDDEKDAFLLKEFSKLNYIDSQSVLSSYMNESNLIIDSSSSNHTIFPFRFNLSQKQALEHALKSNVSVIEGPPGTGKTQTILNIIANLVMLNKTVAVVSGNNAAVQNVKDKLVKDGYEFIAASLGNSDNKKHFFKNAPVYRESGWESDREELELVEGIKKLNDRIHSLLELNNSKAKLQQKLSAYCLEQQHFESYYSNQNLQEIINLPFYRKTSESIISFLADYHIAMEKNKSDKFLHRINMFWKHGFRDFKSLKEQEVGYIINLQKHYYKLKIEEFKKKIASIQKELDGGEFTPLLKQHEELSTKLFRHRLHIKYKNESPLQMNESSYKKKGNFNKFITHYPVILSTTHSLRNCVPDGFLFDYVIIDESSQVDLLTGVLALSCCKNAIIVGDMKQLPQIVEMDIKKKIATNEVEEAYDYFEHNILSSVIKIFEKSLPRVLLREHYRCHPQIINFCNKKYYNEELIPFTLGNEILSPLVLIRTEKGNHMRRVTRGNDKGNFNQRELDVIVQYLENPLRHVEDAEDIGFAAPYRKQVKTALSLLDSQIEADTVHKYQGREKSIMLFSTVLDHSYMGRFGIPFVDDPCIINVAVSRARDQFILITDQSLFEKESKEVSDLIRYMEYNALDENIIQSDIVSIFDLLYKDYSEKLIELQSRLLNVSRFKSENIMWTYIQDLLSDSEYNCFTAGTQIYLKNLLSSIDQFTEKERSYIKHNASVDFVIYHSLNNKPVLLIEVDGFASHANNPEQLRRDELKDSIIKKYDVPFIRFPTTGSNEREKLKLKLNEVKNSIYLERS</sequence>
<dbReference type="RefSeq" id="WP_189018630.1">
    <property type="nucleotide sequence ID" value="NZ_BMHE01000047.1"/>
</dbReference>
<evidence type="ECO:0000256" key="5">
    <source>
        <dbReference type="ARBA" id="ARBA00022840"/>
    </source>
</evidence>
<dbReference type="PANTHER" id="PTHR43788:SF8">
    <property type="entry name" value="DNA-BINDING PROTEIN SMUBP-2"/>
    <property type="match status" value="1"/>
</dbReference>
<evidence type="ECO:0000259" key="7">
    <source>
        <dbReference type="Pfam" id="PF13086"/>
    </source>
</evidence>
<dbReference type="Pfam" id="PF10881">
    <property type="entry name" value="DUF2726"/>
    <property type="match status" value="1"/>
</dbReference>
<evidence type="ECO:0000259" key="6">
    <source>
        <dbReference type="Pfam" id="PF10881"/>
    </source>
</evidence>
<dbReference type="InterPro" id="IPR047187">
    <property type="entry name" value="SF1_C_Upf1"/>
</dbReference>
<organism evidence="9 10">
    <name type="scientific">Paenibacillus marchantiophytorum</name>
    <dbReference type="NCBI Taxonomy" id="1619310"/>
    <lineage>
        <taxon>Bacteria</taxon>
        <taxon>Bacillati</taxon>
        <taxon>Bacillota</taxon>
        <taxon>Bacilli</taxon>
        <taxon>Bacillales</taxon>
        <taxon>Paenibacillaceae</taxon>
        <taxon>Paenibacillus</taxon>
    </lineage>
</organism>
<comment type="similarity">
    <text evidence="1">Belongs to the DNA2/NAM7 helicase family.</text>
</comment>
<dbReference type="InterPro" id="IPR024402">
    <property type="entry name" value="DUF2726"/>
</dbReference>
<dbReference type="EMBL" id="BMHE01000047">
    <property type="protein sequence ID" value="GGA05014.1"/>
    <property type="molecule type" value="Genomic_DNA"/>
</dbReference>
<evidence type="ECO:0000259" key="8">
    <source>
        <dbReference type="Pfam" id="PF13087"/>
    </source>
</evidence>
<dbReference type="Proteomes" id="UP000615455">
    <property type="component" value="Unassembled WGS sequence"/>
</dbReference>
<dbReference type="InterPro" id="IPR041679">
    <property type="entry name" value="DNA2/NAM7-like_C"/>
</dbReference>
<keyword evidence="5" id="KW-0067">ATP-binding</keyword>
<feature type="domain" description="DNA2/NAM7 helicase-like C-terminal" evidence="8">
    <location>
        <begin position="563"/>
        <end position="731"/>
    </location>
</feature>
<keyword evidence="2" id="KW-0547">Nucleotide-binding</keyword>
<dbReference type="Pfam" id="PF13087">
    <property type="entry name" value="AAA_12"/>
    <property type="match status" value="1"/>
</dbReference>
<dbReference type="PANTHER" id="PTHR43788">
    <property type="entry name" value="DNA2/NAM7 HELICASE FAMILY MEMBER"/>
    <property type="match status" value="1"/>
</dbReference>
<gene>
    <name evidence="9" type="ORF">GCM10008018_58720</name>
</gene>
<dbReference type="InterPro" id="IPR027417">
    <property type="entry name" value="P-loop_NTPase"/>
</dbReference>
<evidence type="ECO:0000256" key="1">
    <source>
        <dbReference type="ARBA" id="ARBA00007913"/>
    </source>
</evidence>
<evidence type="ECO:0000313" key="9">
    <source>
        <dbReference type="EMBL" id="GGA05014.1"/>
    </source>
</evidence>
<dbReference type="InterPro" id="IPR041677">
    <property type="entry name" value="DNA2/NAM7_AAA_11"/>
</dbReference>
<dbReference type="Pfam" id="PF13086">
    <property type="entry name" value="AAA_11"/>
    <property type="match status" value="1"/>
</dbReference>
<feature type="domain" description="DUF2726" evidence="6">
    <location>
        <begin position="792"/>
        <end position="910"/>
    </location>
</feature>
<evidence type="ECO:0000256" key="3">
    <source>
        <dbReference type="ARBA" id="ARBA00022801"/>
    </source>
</evidence>
<name>A0ABQ1FAH1_9BACL</name>
<dbReference type="CDD" id="cd18808">
    <property type="entry name" value="SF1_C_Upf1"/>
    <property type="match status" value="1"/>
</dbReference>
<feature type="domain" description="DNA2/NAM7 helicase helicase" evidence="7">
    <location>
        <begin position="176"/>
        <end position="526"/>
    </location>
</feature>